<dbReference type="Gene3D" id="3.40.50.300">
    <property type="entry name" value="P-loop containing nucleotide triphosphate hydrolases"/>
    <property type="match status" value="1"/>
</dbReference>
<dbReference type="InterPro" id="IPR005790">
    <property type="entry name" value="DNA_polIII_delta"/>
</dbReference>
<evidence type="ECO:0000256" key="4">
    <source>
        <dbReference type="ARBA" id="ARBA00022705"/>
    </source>
</evidence>
<dbReference type="PANTHER" id="PTHR34388">
    <property type="entry name" value="DNA POLYMERASE III SUBUNIT DELTA"/>
    <property type="match status" value="1"/>
</dbReference>
<dbReference type="GO" id="GO:0009360">
    <property type="term" value="C:DNA polymerase III complex"/>
    <property type="evidence" value="ECO:0007669"/>
    <property type="project" value="TreeGrafter"/>
</dbReference>
<dbReference type="OrthoDB" id="5243879at2"/>
<dbReference type="GO" id="GO:0006261">
    <property type="term" value="P:DNA-templated DNA replication"/>
    <property type="evidence" value="ECO:0007669"/>
    <property type="project" value="TreeGrafter"/>
</dbReference>
<evidence type="ECO:0000256" key="3">
    <source>
        <dbReference type="ARBA" id="ARBA00022695"/>
    </source>
</evidence>
<dbReference type="HOGENOM" id="CLU_862818_0_0_0"/>
<dbReference type="GO" id="GO:0003887">
    <property type="term" value="F:DNA-directed DNA polymerase activity"/>
    <property type="evidence" value="ECO:0007669"/>
    <property type="project" value="UniProtKB-KW"/>
</dbReference>
<proteinExistence type="inferred from homology"/>
<evidence type="ECO:0000256" key="5">
    <source>
        <dbReference type="ARBA" id="ARBA00022932"/>
    </source>
</evidence>
<organism evidence="8 9">
    <name type="scientific">Deferribacter desulfuricans (strain DSM 14783 / JCM 11476 / NBRC 101012 / SSM1)</name>
    <dbReference type="NCBI Taxonomy" id="639282"/>
    <lineage>
        <taxon>Bacteria</taxon>
        <taxon>Pseudomonadati</taxon>
        <taxon>Deferribacterota</taxon>
        <taxon>Deferribacteres</taxon>
        <taxon>Deferribacterales</taxon>
        <taxon>Deferribacteraceae</taxon>
        <taxon>Deferribacter</taxon>
    </lineage>
</organism>
<keyword evidence="2" id="KW-0808">Transferase</keyword>
<evidence type="ECO:0000313" key="9">
    <source>
        <dbReference type="Proteomes" id="UP000001520"/>
    </source>
</evidence>
<evidence type="ECO:0000256" key="6">
    <source>
        <dbReference type="ARBA" id="ARBA00034754"/>
    </source>
</evidence>
<reference evidence="8 9" key="1">
    <citation type="journal article" date="2010" name="DNA Res.">
        <title>Bacterial lifestyle in a deep-sea hydrothermal vent chimney revealed by the genome sequence of the thermophilic bacterium Deferribacter desulfuricans SSM1.</title>
        <authorList>
            <person name="Takaki Y."/>
            <person name="Shimamura S."/>
            <person name="Nakagawa S."/>
            <person name="Fukuhara Y."/>
            <person name="Horikawa H."/>
            <person name="Ankai A."/>
            <person name="Harada T."/>
            <person name="Hosoyama A."/>
            <person name="Oguchi A."/>
            <person name="Fukui S."/>
            <person name="Fujita N."/>
            <person name="Takami H."/>
            <person name="Takai K."/>
        </authorList>
    </citation>
    <scope>NUCLEOTIDE SEQUENCE [LARGE SCALE GENOMIC DNA]</scope>
    <source>
        <strain evidence="9">DSM 14783 / JCM 11476 / NBRC 101012 / SSM1</strain>
    </source>
</reference>
<evidence type="ECO:0000256" key="2">
    <source>
        <dbReference type="ARBA" id="ARBA00022679"/>
    </source>
</evidence>
<dbReference type="SUPFAM" id="SSF48019">
    <property type="entry name" value="post-AAA+ oligomerization domain-like"/>
    <property type="match status" value="1"/>
</dbReference>
<dbReference type="PANTHER" id="PTHR34388:SF1">
    <property type="entry name" value="DNA POLYMERASE III SUBUNIT DELTA"/>
    <property type="match status" value="1"/>
</dbReference>
<keyword evidence="3" id="KW-0548">Nucleotidyltransferase</keyword>
<dbReference type="InterPro" id="IPR027417">
    <property type="entry name" value="P-loop_NTPase"/>
</dbReference>
<accession>D3PCE7</accession>
<dbReference type="RefSeq" id="WP_013007518.1">
    <property type="nucleotide sequence ID" value="NC_013939.1"/>
</dbReference>
<dbReference type="NCBIfam" id="TIGR01128">
    <property type="entry name" value="holA"/>
    <property type="match status" value="1"/>
</dbReference>
<evidence type="ECO:0000256" key="7">
    <source>
        <dbReference type="ARBA" id="ARBA00049244"/>
    </source>
</evidence>
<dbReference type="InterPro" id="IPR008921">
    <property type="entry name" value="DNA_pol3_clamp-load_cplx_C"/>
</dbReference>
<gene>
    <name evidence="8" type="ordered locus">DEFDS_0792</name>
</gene>
<comment type="catalytic activity">
    <reaction evidence="7">
        <text>DNA(n) + a 2'-deoxyribonucleoside 5'-triphosphate = DNA(n+1) + diphosphate</text>
        <dbReference type="Rhea" id="RHEA:22508"/>
        <dbReference type="Rhea" id="RHEA-COMP:17339"/>
        <dbReference type="Rhea" id="RHEA-COMP:17340"/>
        <dbReference type="ChEBI" id="CHEBI:33019"/>
        <dbReference type="ChEBI" id="CHEBI:61560"/>
        <dbReference type="ChEBI" id="CHEBI:173112"/>
        <dbReference type="EC" id="2.7.7.7"/>
    </reaction>
</comment>
<dbReference type="AlphaFoldDB" id="D3PCE7"/>
<evidence type="ECO:0000313" key="8">
    <source>
        <dbReference type="EMBL" id="BAI80270.1"/>
    </source>
</evidence>
<keyword evidence="9" id="KW-1185">Reference proteome</keyword>
<sequence>MTTKKKILIAGSDSFISDRLDELIPDDENIEIKRYNEENFNIEEVVDFISTISLFYEDKYLIVKNIHKIKELEDSLNYFSGESEAHIVFTSENNNLIKLFKDHFEIIKETKHSYKDFVVQVMEIFKSKGVDIEFNEAKEIYELCGRNIDLIKQEAEKISIFFYNQKIESFDEILKLISSSNVNLVFKFLDSFYVRDKRKTLEYLNEMISAHENLMMVFYMLAKRANEMFYYKINPELVSGHAYKISQIKSAVSKWKLDELSQLIENLYFIDKKLKISTISLENELISLINSL</sequence>
<name>D3PCE7_DEFDS</name>
<dbReference type="KEGG" id="ddf:DEFDS_0792"/>
<dbReference type="eggNOG" id="COG1466">
    <property type="taxonomic scope" value="Bacteria"/>
</dbReference>
<dbReference type="Gene3D" id="1.20.272.10">
    <property type="match status" value="1"/>
</dbReference>
<keyword evidence="5" id="KW-0239">DNA-directed DNA polymerase</keyword>
<dbReference type="GO" id="GO:0003677">
    <property type="term" value="F:DNA binding"/>
    <property type="evidence" value="ECO:0007669"/>
    <property type="project" value="InterPro"/>
</dbReference>
<dbReference type="SUPFAM" id="SSF52540">
    <property type="entry name" value="P-loop containing nucleoside triphosphate hydrolases"/>
    <property type="match status" value="1"/>
</dbReference>
<keyword evidence="4" id="KW-0235">DNA replication</keyword>
<dbReference type="EC" id="2.7.7.7" evidence="1"/>
<evidence type="ECO:0000256" key="1">
    <source>
        <dbReference type="ARBA" id="ARBA00012417"/>
    </source>
</evidence>
<dbReference type="EMBL" id="AP011529">
    <property type="protein sequence ID" value="BAI80270.1"/>
    <property type="molecule type" value="Genomic_DNA"/>
</dbReference>
<protein>
    <recommendedName>
        <fullName evidence="1">DNA-directed DNA polymerase</fullName>
        <ecNumber evidence="1">2.7.7.7</ecNumber>
    </recommendedName>
</protein>
<comment type="similarity">
    <text evidence="6">Belongs to the DNA polymerase HolA subunit family.</text>
</comment>
<dbReference type="STRING" id="639282.DEFDS_0792"/>
<dbReference type="Proteomes" id="UP000001520">
    <property type="component" value="Chromosome"/>
</dbReference>